<feature type="region of interest" description="Disordered" evidence="1">
    <location>
        <begin position="198"/>
        <end position="220"/>
    </location>
</feature>
<feature type="compositionally biased region" description="Polar residues" evidence="1">
    <location>
        <begin position="203"/>
        <end position="212"/>
    </location>
</feature>
<dbReference type="EMBL" id="BLZA01000058">
    <property type="protein sequence ID" value="GHJ90416.1"/>
    <property type="molecule type" value="Genomic_DNA"/>
</dbReference>
<accession>A0A8H3YKD1</accession>
<reference evidence="2" key="1">
    <citation type="submission" date="2020-07" db="EMBL/GenBank/DDBJ databases">
        <title>Draft Genome Sequence of a Deep-Sea Yeast, Naganishia (Cryptococcus) liquefaciens strain N6.</title>
        <authorList>
            <person name="Han Y.W."/>
            <person name="Kajitani R."/>
            <person name="Morimoto H."/>
            <person name="Parhat M."/>
            <person name="Tsubouchi H."/>
            <person name="Bakenova O."/>
            <person name="Ogata M."/>
            <person name="Argunhan B."/>
            <person name="Aoki R."/>
            <person name="Kajiwara S."/>
            <person name="Itoh T."/>
            <person name="Iwasaki H."/>
        </authorList>
    </citation>
    <scope>NUCLEOTIDE SEQUENCE</scope>
    <source>
        <strain evidence="2">N6</strain>
    </source>
</reference>
<evidence type="ECO:0000313" key="3">
    <source>
        <dbReference type="Proteomes" id="UP000620104"/>
    </source>
</evidence>
<feature type="compositionally biased region" description="Polar residues" evidence="1">
    <location>
        <begin position="335"/>
        <end position="352"/>
    </location>
</feature>
<evidence type="ECO:0000256" key="1">
    <source>
        <dbReference type="SAM" id="MobiDB-lite"/>
    </source>
</evidence>
<evidence type="ECO:0000313" key="2">
    <source>
        <dbReference type="EMBL" id="GHJ90416.1"/>
    </source>
</evidence>
<dbReference type="Proteomes" id="UP000620104">
    <property type="component" value="Unassembled WGS sequence"/>
</dbReference>
<comment type="caution">
    <text evidence="2">The sequence shown here is derived from an EMBL/GenBank/DDBJ whole genome shotgun (WGS) entry which is preliminary data.</text>
</comment>
<feature type="region of interest" description="Disordered" evidence="1">
    <location>
        <begin position="335"/>
        <end position="354"/>
    </location>
</feature>
<sequence length="465" mass="50760">MITWQALRDEYAAALQVEKDPLESPAFIKQVMMSKWMDYWLTTASIRVLAFFFEYMRHVFIGGKATKGISILILQSGLLLWWITSNDTGSRAAHTLQMINEKGPAPDTIPKQKTVPTGLNLIVEPGSVVTMGTPNLQAQAFPGLSTASSEVCSVLHGKLQRSASPTPLMSISPAGAPAERQRTPVSFQKSEAIVAGIPFAGRSPSSDSSEGTIPNDGESVYSNRLSYESDAPAKTPLPTKSSVDMAGQVFPEFSVASSPPLEKNELPDVDALVSAATNQVHTSHDVCSFKPRYQEDLKQPGIESLTNGQDSQDMPQRTTKILTQLDNLVLGLQATSTSSPSTRSLIDSQSDTLPLETPLEVRPLSLQAEQRKTHPKANGARERTIAFQKKKAATTRMNKRQPSLSTELDKQLDELLRTRMSDLFSTSAASDMQRGDQEKELLIGLGRAEFDSMNRRHMGSTNLGL</sequence>
<gene>
    <name evidence="2" type="ORF">NliqN6_6818</name>
</gene>
<name>A0A8H3YKD1_9TREE</name>
<keyword evidence="3" id="KW-1185">Reference proteome</keyword>
<dbReference type="AlphaFoldDB" id="A0A8H3YKD1"/>
<proteinExistence type="predicted"/>
<protein>
    <submittedName>
        <fullName evidence="2">Uncharacterized protein</fullName>
    </submittedName>
</protein>
<organism evidence="2 3">
    <name type="scientific">Naganishia liquefaciens</name>
    <dbReference type="NCBI Taxonomy" id="104408"/>
    <lineage>
        <taxon>Eukaryota</taxon>
        <taxon>Fungi</taxon>
        <taxon>Dikarya</taxon>
        <taxon>Basidiomycota</taxon>
        <taxon>Agaricomycotina</taxon>
        <taxon>Tremellomycetes</taxon>
        <taxon>Filobasidiales</taxon>
        <taxon>Filobasidiaceae</taxon>
        <taxon>Naganishia</taxon>
    </lineage>
</organism>